<feature type="domain" description="N-acetyltransferase" evidence="3">
    <location>
        <begin position="104"/>
        <end position="173"/>
    </location>
</feature>
<organism evidence="4 5">
    <name type="scientific">Coccomyxa subellipsoidea</name>
    <dbReference type="NCBI Taxonomy" id="248742"/>
    <lineage>
        <taxon>Eukaryota</taxon>
        <taxon>Viridiplantae</taxon>
        <taxon>Chlorophyta</taxon>
        <taxon>core chlorophytes</taxon>
        <taxon>Trebouxiophyceae</taxon>
        <taxon>Trebouxiophyceae incertae sedis</taxon>
        <taxon>Coccomyxaceae</taxon>
        <taxon>Coccomyxa</taxon>
    </lineage>
</organism>
<keyword evidence="1" id="KW-0808">Transferase</keyword>
<dbReference type="Pfam" id="PF13508">
    <property type="entry name" value="Acetyltransf_7"/>
    <property type="match status" value="1"/>
</dbReference>
<dbReference type="InterPro" id="IPR045039">
    <property type="entry name" value="NSI-like"/>
</dbReference>
<evidence type="ECO:0000256" key="1">
    <source>
        <dbReference type="ARBA" id="ARBA00022679"/>
    </source>
</evidence>
<evidence type="ECO:0000313" key="5">
    <source>
        <dbReference type="Proteomes" id="UP001491310"/>
    </source>
</evidence>
<evidence type="ECO:0000313" key="4">
    <source>
        <dbReference type="EMBL" id="KAK9916151.1"/>
    </source>
</evidence>
<dbReference type="Proteomes" id="UP001491310">
    <property type="component" value="Unassembled WGS sequence"/>
</dbReference>
<dbReference type="Gene3D" id="3.40.630.30">
    <property type="match status" value="1"/>
</dbReference>
<dbReference type="CDD" id="cd04301">
    <property type="entry name" value="NAT_SF"/>
    <property type="match status" value="1"/>
</dbReference>
<keyword evidence="5" id="KW-1185">Reference proteome</keyword>
<proteinExistence type="predicted"/>
<evidence type="ECO:0000256" key="2">
    <source>
        <dbReference type="ARBA" id="ARBA00023315"/>
    </source>
</evidence>
<dbReference type="InterPro" id="IPR016181">
    <property type="entry name" value="Acyl_CoA_acyltransferase"/>
</dbReference>
<dbReference type="PANTHER" id="PTHR43626:SF4">
    <property type="entry name" value="GCN5-RELATED N-ACETYLTRANSFERASE 2, CHLOROPLASTIC"/>
    <property type="match status" value="1"/>
</dbReference>
<dbReference type="EMBL" id="JALJOT010000004">
    <property type="protein sequence ID" value="KAK9916151.1"/>
    <property type="molecule type" value="Genomic_DNA"/>
</dbReference>
<dbReference type="PANTHER" id="PTHR43626">
    <property type="entry name" value="ACYL-COA N-ACYLTRANSFERASE"/>
    <property type="match status" value="1"/>
</dbReference>
<comment type="caution">
    <text evidence="4">The sequence shown here is derived from an EMBL/GenBank/DDBJ whole genome shotgun (WGS) entry which is preliminary data.</text>
</comment>
<accession>A0ABR2YWW4</accession>
<reference evidence="4 5" key="1">
    <citation type="journal article" date="2024" name="Nat. Commun.">
        <title>Phylogenomics reveals the evolutionary origins of lichenization in chlorophyte algae.</title>
        <authorList>
            <person name="Puginier C."/>
            <person name="Libourel C."/>
            <person name="Otte J."/>
            <person name="Skaloud P."/>
            <person name="Haon M."/>
            <person name="Grisel S."/>
            <person name="Petersen M."/>
            <person name="Berrin J.G."/>
            <person name="Delaux P.M."/>
            <person name="Dal Grande F."/>
            <person name="Keller J."/>
        </authorList>
    </citation>
    <scope>NUCLEOTIDE SEQUENCE [LARGE SCALE GENOMIC DNA]</scope>
    <source>
        <strain evidence="4 5">SAG 216-7</strain>
    </source>
</reference>
<keyword evidence="2" id="KW-0012">Acyltransferase</keyword>
<dbReference type="InterPro" id="IPR000182">
    <property type="entry name" value="GNAT_dom"/>
</dbReference>
<protein>
    <recommendedName>
        <fullName evidence="3">N-acetyltransferase domain-containing protein</fullName>
    </recommendedName>
</protein>
<evidence type="ECO:0000259" key="3">
    <source>
        <dbReference type="Pfam" id="PF13508"/>
    </source>
</evidence>
<sequence>MVCASTAVAESPAQSFASTYNNIGRTGNDTAGLQITLTSDAEQVKASQVCALWNAAALDPRDEGRMELALTNSFAVAAAFAPCEATPDARPCRLSYGTIDPSAQQMIAFARVISDGAFAALLIDVVVHPAFRMHGVGKGLVTLLMKNCIRKGASGCVVFAPRERMFFWKCGFRWSNRYRVMSLPEKLQSPDSDAELKSSAA</sequence>
<dbReference type="SUPFAM" id="SSF55729">
    <property type="entry name" value="Acyl-CoA N-acyltransferases (Nat)"/>
    <property type="match status" value="1"/>
</dbReference>
<gene>
    <name evidence="4" type="ORF">WJX75_009410</name>
</gene>
<name>A0ABR2YWW4_9CHLO</name>